<evidence type="ECO:0000256" key="2">
    <source>
        <dbReference type="ARBA" id="ARBA00002901"/>
    </source>
</evidence>
<evidence type="ECO:0000256" key="10">
    <source>
        <dbReference type="ARBA" id="ARBA00047317"/>
    </source>
</evidence>
<dbReference type="UniPathway" id="UPA00344"/>
<dbReference type="FunFam" id="3.40.980.10:FF:000004">
    <property type="entry name" value="Molybdopterin molybdenumtransferase"/>
    <property type="match status" value="1"/>
</dbReference>
<evidence type="ECO:0000256" key="4">
    <source>
        <dbReference type="ARBA" id="ARBA00010763"/>
    </source>
</evidence>
<dbReference type="NCBIfam" id="NF045515">
    <property type="entry name" value="Glp_gephyrin"/>
    <property type="match status" value="1"/>
</dbReference>
<organism evidence="13 14">
    <name type="scientific">Neptuniibacter caesariensis</name>
    <dbReference type="NCBI Taxonomy" id="207954"/>
    <lineage>
        <taxon>Bacteria</taxon>
        <taxon>Pseudomonadati</taxon>
        <taxon>Pseudomonadota</taxon>
        <taxon>Gammaproteobacteria</taxon>
        <taxon>Oceanospirillales</taxon>
        <taxon>Oceanospirillaceae</taxon>
        <taxon>Neptuniibacter</taxon>
    </lineage>
</organism>
<keyword evidence="14" id="KW-1185">Reference proteome</keyword>
<proteinExistence type="inferred from homology"/>
<keyword evidence="5 11" id="KW-0500">Molybdenum</keyword>
<protein>
    <recommendedName>
        <fullName evidence="11">Molybdopterin molybdenumtransferase</fullName>
        <ecNumber evidence="11">2.10.1.1</ecNumber>
    </recommendedName>
</protein>
<keyword evidence="7 11" id="KW-0479">Metal-binding</keyword>
<dbReference type="RefSeq" id="WP_007019699.1">
    <property type="nucleotide sequence ID" value="NZ_CH724125.1"/>
</dbReference>
<evidence type="ECO:0000259" key="12">
    <source>
        <dbReference type="SMART" id="SM00852"/>
    </source>
</evidence>
<evidence type="ECO:0000256" key="1">
    <source>
        <dbReference type="ARBA" id="ARBA00001946"/>
    </source>
</evidence>
<dbReference type="NCBIfam" id="NF011060">
    <property type="entry name" value="PRK14491.1"/>
    <property type="match status" value="1"/>
</dbReference>
<dbReference type="SUPFAM" id="SSF63882">
    <property type="entry name" value="MoeA N-terminal region -like"/>
    <property type="match status" value="1"/>
</dbReference>
<dbReference type="Pfam" id="PF03454">
    <property type="entry name" value="MoeA_C"/>
    <property type="match status" value="1"/>
</dbReference>
<reference evidence="13 14" key="1">
    <citation type="submission" date="2006-02" db="EMBL/GenBank/DDBJ databases">
        <authorList>
            <person name="Pinhassi J."/>
            <person name="Pedros-Alio C."/>
            <person name="Ferriera S."/>
            <person name="Johnson J."/>
            <person name="Kravitz S."/>
            <person name="Halpern A."/>
            <person name="Remington K."/>
            <person name="Beeson K."/>
            <person name="Tran B."/>
            <person name="Rogers Y.-H."/>
            <person name="Friedman R."/>
            <person name="Venter J.C."/>
        </authorList>
    </citation>
    <scope>NUCLEOTIDE SEQUENCE [LARGE SCALE GENOMIC DNA]</scope>
    <source>
        <strain evidence="13 14">MED92</strain>
    </source>
</reference>
<dbReference type="GO" id="GO:0061599">
    <property type="term" value="F:molybdopterin molybdotransferase activity"/>
    <property type="evidence" value="ECO:0007669"/>
    <property type="project" value="UniProtKB-UniRule"/>
</dbReference>
<dbReference type="PANTHER" id="PTHR10192">
    <property type="entry name" value="MOLYBDOPTERIN BIOSYNTHESIS PROTEIN"/>
    <property type="match status" value="1"/>
</dbReference>
<evidence type="ECO:0000256" key="3">
    <source>
        <dbReference type="ARBA" id="ARBA00005046"/>
    </source>
</evidence>
<dbReference type="InterPro" id="IPR036425">
    <property type="entry name" value="MoaB/Mog-like_dom_sf"/>
</dbReference>
<dbReference type="SUPFAM" id="SSF53218">
    <property type="entry name" value="Molybdenum cofactor biosynthesis proteins"/>
    <property type="match status" value="1"/>
</dbReference>
<accession>A0A7U8GT96</accession>
<dbReference type="EC" id="2.10.1.1" evidence="11"/>
<comment type="cofactor">
    <cofactor evidence="1 11">
        <name>Mg(2+)</name>
        <dbReference type="ChEBI" id="CHEBI:18420"/>
    </cofactor>
</comment>
<evidence type="ECO:0000313" key="13">
    <source>
        <dbReference type="EMBL" id="EAR62062.1"/>
    </source>
</evidence>
<evidence type="ECO:0000313" key="14">
    <source>
        <dbReference type="Proteomes" id="UP000002171"/>
    </source>
</evidence>
<evidence type="ECO:0000256" key="5">
    <source>
        <dbReference type="ARBA" id="ARBA00022505"/>
    </source>
</evidence>
<dbReference type="Proteomes" id="UP000002171">
    <property type="component" value="Unassembled WGS sequence"/>
</dbReference>
<dbReference type="Pfam" id="PF03453">
    <property type="entry name" value="MoeA_N"/>
    <property type="match status" value="1"/>
</dbReference>
<dbReference type="AlphaFoldDB" id="A0A7U8GT96"/>
<gene>
    <name evidence="13" type="ORF">MED92_10164</name>
</gene>
<dbReference type="InterPro" id="IPR038987">
    <property type="entry name" value="MoeA-like"/>
</dbReference>
<keyword evidence="6 11" id="KW-0808">Transferase</keyword>
<dbReference type="CDD" id="cd00887">
    <property type="entry name" value="MoeA"/>
    <property type="match status" value="1"/>
</dbReference>
<evidence type="ECO:0000256" key="8">
    <source>
        <dbReference type="ARBA" id="ARBA00022842"/>
    </source>
</evidence>
<dbReference type="Gene3D" id="2.170.190.11">
    <property type="entry name" value="Molybdopterin biosynthesis moea protein, domain 3"/>
    <property type="match status" value="1"/>
</dbReference>
<dbReference type="SUPFAM" id="SSF63867">
    <property type="entry name" value="MoeA C-terminal domain-like"/>
    <property type="match status" value="1"/>
</dbReference>
<dbReference type="Gene3D" id="3.40.980.10">
    <property type="entry name" value="MoaB/Mog-like domain"/>
    <property type="match status" value="1"/>
</dbReference>
<dbReference type="InterPro" id="IPR005110">
    <property type="entry name" value="MoeA_linker/N"/>
</dbReference>
<comment type="pathway">
    <text evidence="3 11">Cofactor biosynthesis; molybdopterin biosynthesis.</text>
</comment>
<dbReference type="InterPro" id="IPR036135">
    <property type="entry name" value="MoeA_linker/N_sf"/>
</dbReference>
<dbReference type="PROSITE" id="PS01079">
    <property type="entry name" value="MOCF_BIOSYNTHESIS_2"/>
    <property type="match status" value="1"/>
</dbReference>
<name>A0A7U8GT96_NEPCE</name>
<dbReference type="GO" id="GO:0046872">
    <property type="term" value="F:metal ion binding"/>
    <property type="evidence" value="ECO:0007669"/>
    <property type="project" value="UniProtKB-UniRule"/>
</dbReference>
<dbReference type="NCBIfam" id="TIGR00177">
    <property type="entry name" value="molyb_syn"/>
    <property type="match status" value="1"/>
</dbReference>
<comment type="function">
    <text evidence="2 11">Catalyzes the insertion of molybdate into adenylated molybdopterin with the concomitant release of AMP.</text>
</comment>
<evidence type="ECO:0000256" key="7">
    <source>
        <dbReference type="ARBA" id="ARBA00022723"/>
    </source>
</evidence>
<comment type="similarity">
    <text evidence="4 11">Belongs to the MoeA family.</text>
</comment>
<dbReference type="SMART" id="SM00852">
    <property type="entry name" value="MoCF_biosynth"/>
    <property type="match status" value="1"/>
</dbReference>
<dbReference type="InterPro" id="IPR005111">
    <property type="entry name" value="MoeA_C_domain_IV"/>
</dbReference>
<dbReference type="InterPro" id="IPR001453">
    <property type="entry name" value="MoaB/Mog_dom"/>
</dbReference>
<sequence>MSEILSCFDPAANPGKMLPVAESITHILEQISVKTETKIIPITEAVDCILAQEIISTINVPQQTNSAMDGYAVCAESVAENMEIEIIGTVYAGGNFDSTVHQGQAVEIMTGAPLPKGADSIIIKEACTVKEQTLSYTGHLEIGQHVRLAGEDIAQGDTVLSAGQLLRPQELGLLASLGYSEVEVFAPVRVAIFSTGDEVTAQGQPLPQNCIYDTNRYTLHGLLKRLGCNVVDLGIIEDSEAAMIEALKEAERRADIVISSGGVSMGNADYIKSALESVGEINFWRIAMRPGRPLAFGKLGDDTPFFGLPGNPVAVMVTFTQFVQPAIRKMAGEPNWQPKRVIATAEADIRSRINRTDYSRGVFTINSDGETVVRTTGSQGSGILTSMSKANCFIEIGDDIASVKAGDRVIIQPFADHI</sequence>
<feature type="domain" description="MoaB/Mog" evidence="12">
    <location>
        <begin position="191"/>
        <end position="329"/>
    </location>
</feature>
<keyword evidence="8 11" id="KW-0460">Magnesium</keyword>
<dbReference type="Gene3D" id="3.90.105.10">
    <property type="entry name" value="Molybdopterin biosynthesis moea protein, domain 2"/>
    <property type="match status" value="1"/>
</dbReference>
<dbReference type="Pfam" id="PF00994">
    <property type="entry name" value="MoCF_biosynth"/>
    <property type="match status" value="1"/>
</dbReference>
<dbReference type="InterPro" id="IPR008284">
    <property type="entry name" value="MoCF_biosynth_CS"/>
</dbReference>
<dbReference type="InterPro" id="IPR036688">
    <property type="entry name" value="MoeA_C_domain_IV_sf"/>
</dbReference>
<dbReference type="GO" id="GO:0005829">
    <property type="term" value="C:cytosol"/>
    <property type="evidence" value="ECO:0007669"/>
    <property type="project" value="TreeGrafter"/>
</dbReference>
<dbReference type="Gene3D" id="2.40.340.10">
    <property type="entry name" value="MoeA, C-terminal, domain IV"/>
    <property type="match status" value="1"/>
</dbReference>
<dbReference type="EMBL" id="AAOW01000004">
    <property type="protein sequence ID" value="EAR62062.1"/>
    <property type="molecule type" value="Genomic_DNA"/>
</dbReference>
<evidence type="ECO:0000256" key="9">
    <source>
        <dbReference type="ARBA" id="ARBA00023150"/>
    </source>
</evidence>
<evidence type="ECO:0000256" key="11">
    <source>
        <dbReference type="RuleBase" id="RU365090"/>
    </source>
</evidence>
<comment type="catalytic activity">
    <reaction evidence="10">
        <text>adenylyl-molybdopterin + molybdate = Mo-molybdopterin + AMP + H(+)</text>
        <dbReference type="Rhea" id="RHEA:35047"/>
        <dbReference type="ChEBI" id="CHEBI:15378"/>
        <dbReference type="ChEBI" id="CHEBI:36264"/>
        <dbReference type="ChEBI" id="CHEBI:62727"/>
        <dbReference type="ChEBI" id="CHEBI:71302"/>
        <dbReference type="ChEBI" id="CHEBI:456215"/>
        <dbReference type="EC" id="2.10.1.1"/>
    </reaction>
</comment>
<dbReference type="PANTHER" id="PTHR10192:SF31">
    <property type="entry name" value="MOLYBDOPTERIN MOLYBDENUMTRANSFERASE"/>
    <property type="match status" value="1"/>
</dbReference>
<comment type="caution">
    <text evidence="13">The sequence shown here is derived from an EMBL/GenBank/DDBJ whole genome shotgun (WGS) entry which is preliminary data.</text>
</comment>
<keyword evidence="9 11" id="KW-0501">Molybdenum cofactor biosynthesis</keyword>
<dbReference type="GO" id="GO:0006777">
    <property type="term" value="P:Mo-molybdopterin cofactor biosynthetic process"/>
    <property type="evidence" value="ECO:0007669"/>
    <property type="project" value="UniProtKB-UniRule"/>
</dbReference>
<evidence type="ECO:0000256" key="6">
    <source>
        <dbReference type="ARBA" id="ARBA00022679"/>
    </source>
</evidence>